<sequence>MSTTLIAFSPNNSASPPFSTTVTLDNVSYQLIVTWNIFGQRWYASLQDQSGNAIWTGALIGSPLDFDILLAPGIFKSSTLLYRADTGNFEVTS</sequence>
<accession>A0A6J5CSG6</accession>
<dbReference type="Proteomes" id="UP000494249">
    <property type="component" value="Unassembled WGS sequence"/>
</dbReference>
<dbReference type="RefSeq" id="WP_035486375.1">
    <property type="nucleotide sequence ID" value="NZ_CADFGL010000083.1"/>
</dbReference>
<reference evidence="2 3" key="1">
    <citation type="submission" date="2020-04" db="EMBL/GenBank/DDBJ databases">
        <authorList>
            <person name="De Canck E."/>
        </authorList>
    </citation>
    <scope>NUCLEOTIDE SEQUENCE [LARGE SCALE GENOMIC DNA]</scope>
    <source>
        <strain evidence="2 3">LMG 22037</strain>
    </source>
</reference>
<organism evidence="2 3">
    <name type="scientific">Paraburkholderia phenoliruptrix</name>
    <dbReference type="NCBI Taxonomy" id="252970"/>
    <lineage>
        <taxon>Bacteria</taxon>
        <taxon>Pseudomonadati</taxon>
        <taxon>Pseudomonadota</taxon>
        <taxon>Betaproteobacteria</taxon>
        <taxon>Burkholderiales</taxon>
        <taxon>Burkholderiaceae</taxon>
        <taxon>Paraburkholderia</taxon>
    </lineage>
</organism>
<evidence type="ECO:0000313" key="3">
    <source>
        <dbReference type="Proteomes" id="UP000494249"/>
    </source>
</evidence>
<dbReference type="Pfam" id="PF22479">
    <property type="entry name" value="Pam3_gp18"/>
    <property type="match status" value="1"/>
</dbReference>
<evidence type="ECO:0000259" key="1">
    <source>
        <dbReference type="Pfam" id="PF22479"/>
    </source>
</evidence>
<feature type="domain" description="Cyanophage baseplate Pam3 plug gp18" evidence="1">
    <location>
        <begin position="13"/>
        <end position="59"/>
    </location>
</feature>
<dbReference type="AlphaFoldDB" id="A0A6J5CSG6"/>
<evidence type="ECO:0000313" key="2">
    <source>
        <dbReference type="EMBL" id="CAB3742690.1"/>
    </source>
</evidence>
<dbReference type="InterPro" id="IPR054252">
    <property type="entry name" value="Pam3_gp18"/>
</dbReference>
<gene>
    <name evidence="2" type="ORF">LMG22037_06624</name>
</gene>
<protein>
    <recommendedName>
        <fullName evidence="1">Cyanophage baseplate Pam3 plug gp18 domain-containing protein</fullName>
    </recommendedName>
</protein>
<name>A0A6J5CSG6_9BURK</name>
<proteinExistence type="predicted"/>
<dbReference type="EMBL" id="CADIKB010000089">
    <property type="protein sequence ID" value="CAB3742690.1"/>
    <property type="molecule type" value="Genomic_DNA"/>
</dbReference>